<dbReference type="GO" id="GO:0035999">
    <property type="term" value="P:tetrahydrofolate interconversion"/>
    <property type="evidence" value="ECO:0007669"/>
    <property type="project" value="TreeGrafter"/>
</dbReference>
<evidence type="ECO:0000256" key="7">
    <source>
        <dbReference type="ARBA" id="ARBA00023268"/>
    </source>
</evidence>
<keyword evidence="4" id="KW-0378">Hydrolase</keyword>
<accession>A0A078B6A6</accession>
<protein>
    <submittedName>
        <fullName evidence="10">Bifunctional protein</fullName>
    </submittedName>
</protein>
<keyword evidence="7" id="KW-0511">Multifunctional enzyme</keyword>
<dbReference type="OrthoDB" id="5126881at2759"/>
<keyword evidence="6" id="KW-0560">Oxidoreductase</keyword>
<dbReference type="Pfam" id="PF00763">
    <property type="entry name" value="THF_DHG_CYH"/>
    <property type="match status" value="1"/>
</dbReference>
<evidence type="ECO:0000256" key="2">
    <source>
        <dbReference type="ARBA" id="ARBA00011738"/>
    </source>
</evidence>
<evidence type="ECO:0000256" key="1">
    <source>
        <dbReference type="ARBA" id="ARBA00004777"/>
    </source>
</evidence>
<dbReference type="SUPFAM" id="SSF51735">
    <property type="entry name" value="NAD(P)-binding Rossmann-fold domains"/>
    <property type="match status" value="1"/>
</dbReference>
<dbReference type="FunFam" id="3.40.50.720:FF:000006">
    <property type="entry name" value="Bifunctional protein FolD"/>
    <property type="match status" value="1"/>
</dbReference>
<comment type="subunit">
    <text evidence="2">Homodimer.</text>
</comment>
<dbReference type="Gene3D" id="3.40.50.10860">
    <property type="entry name" value="Leucine Dehydrogenase, chain A, domain 1"/>
    <property type="match status" value="1"/>
</dbReference>
<keyword evidence="3" id="KW-0554">One-carbon metabolism</keyword>
<keyword evidence="11" id="KW-1185">Reference proteome</keyword>
<evidence type="ECO:0000313" key="11">
    <source>
        <dbReference type="Proteomes" id="UP000039865"/>
    </source>
</evidence>
<dbReference type="InterPro" id="IPR036291">
    <property type="entry name" value="NAD(P)-bd_dom_sf"/>
</dbReference>
<dbReference type="PANTHER" id="PTHR48099">
    <property type="entry name" value="C-1-TETRAHYDROFOLATE SYNTHASE, CYTOPLASMIC-RELATED"/>
    <property type="match status" value="1"/>
</dbReference>
<dbReference type="AlphaFoldDB" id="A0A078B6A6"/>
<organism evidence="10 11">
    <name type="scientific">Stylonychia lemnae</name>
    <name type="common">Ciliate</name>
    <dbReference type="NCBI Taxonomy" id="5949"/>
    <lineage>
        <taxon>Eukaryota</taxon>
        <taxon>Sar</taxon>
        <taxon>Alveolata</taxon>
        <taxon>Ciliophora</taxon>
        <taxon>Intramacronucleata</taxon>
        <taxon>Spirotrichea</taxon>
        <taxon>Stichotrichia</taxon>
        <taxon>Sporadotrichida</taxon>
        <taxon>Oxytrichidae</taxon>
        <taxon>Stylonychinae</taxon>
        <taxon>Stylonychia</taxon>
    </lineage>
</organism>
<gene>
    <name evidence="10" type="primary">Contig5069.g5422</name>
    <name evidence="10" type="ORF">STYLEM_19029</name>
</gene>
<dbReference type="PRINTS" id="PR00085">
    <property type="entry name" value="THFDHDRGNASE"/>
</dbReference>
<dbReference type="PANTHER" id="PTHR48099:SF5">
    <property type="entry name" value="C-1-TETRAHYDROFOLATE SYNTHASE, CYTOPLASMIC"/>
    <property type="match status" value="1"/>
</dbReference>
<evidence type="ECO:0000313" key="10">
    <source>
        <dbReference type="EMBL" id="CDW89889.1"/>
    </source>
</evidence>
<dbReference type="InterPro" id="IPR020630">
    <property type="entry name" value="THF_DH/CycHdrlase_cat_dom"/>
</dbReference>
<dbReference type="PROSITE" id="PS00767">
    <property type="entry name" value="THF_DHG_CYH_2"/>
    <property type="match status" value="1"/>
</dbReference>
<dbReference type="InterPro" id="IPR046346">
    <property type="entry name" value="Aminoacid_DH-like_N_sf"/>
</dbReference>
<dbReference type="GO" id="GO:0004477">
    <property type="term" value="F:methenyltetrahydrofolate cyclohydrolase activity"/>
    <property type="evidence" value="ECO:0007669"/>
    <property type="project" value="TreeGrafter"/>
</dbReference>
<feature type="domain" description="Tetrahydrofolate dehydrogenase/cyclohydrolase NAD(P)-binding" evidence="9">
    <location>
        <begin position="107"/>
        <end position="256"/>
    </location>
</feature>
<reference evidence="10 11" key="1">
    <citation type="submission" date="2014-06" db="EMBL/GenBank/DDBJ databases">
        <authorList>
            <person name="Swart Estienne"/>
        </authorList>
    </citation>
    <scope>NUCLEOTIDE SEQUENCE [LARGE SCALE GENOMIC DNA]</scope>
    <source>
        <strain evidence="10 11">130c</strain>
    </source>
</reference>
<dbReference type="CDD" id="cd01080">
    <property type="entry name" value="NAD_bind_m-THF_DH_Cyclohyd"/>
    <property type="match status" value="1"/>
</dbReference>
<dbReference type="OMA" id="YGCMKML"/>
<dbReference type="Pfam" id="PF02882">
    <property type="entry name" value="THF_DHG_CYH_C"/>
    <property type="match status" value="1"/>
</dbReference>
<dbReference type="InterPro" id="IPR020867">
    <property type="entry name" value="THF_DH/CycHdrlase_CS"/>
</dbReference>
<evidence type="ECO:0000256" key="5">
    <source>
        <dbReference type="ARBA" id="ARBA00022857"/>
    </source>
</evidence>
<dbReference type="InParanoid" id="A0A078B6A6"/>
<dbReference type="GO" id="GO:0005829">
    <property type="term" value="C:cytosol"/>
    <property type="evidence" value="ECO:0007669"/>
    <property type="project" value="TreeGrafter"/>
</dbReference>
<keyword evidence="5" id="KW-0521">NADP</keyword>
<evidence type="ECO:0000259" key="9">
    <source>
        <dbReference type="Pfam" id="PF02882"/>
    </source>
</evidence>
<dbReference type="FunFam" id="3.40.50.10860:FF:000005">
    <property type="entry name" value="C-1-tetrahydrofolate synthase, cytoplasmic, putative"/>
    <property type="match status" value="1"/>
</dbReference>
<dbReference type="HAMAP" id="MF_01576">
    <property type="entry name" value="THF_DHG_CYH"/>
    <property type="match status" value="1"/>
</dbReference>
<feature type="domain" description="Tetrahydrofolate dehydrogenase/cyclohydrolase catalytic" evidence="8">
    <location>
        <begin position="2"/>
        <end position="87"/>
    </location>
</feature>
<dbReference type="Proteomes" id="UP000039865">
    <property type="component" value="Unassembled WGS sequence"/>
</dbReference>
<dbReference type="Gene3D" id="3.40.50.720">
    <property type="entry name" value="NAD(P)-binding Rossmann-like Domain"/>
    <property type="match status" value="1"/>
</dbReference>
<name>A0A078B6A6_STYLE</name>
<dbReference type="InterPro" id="IPR000672">
    <property type="entry name" value="THF_DH/CycHdrlase"/>
</dbReference>
<evidence type="ECO:0000256" key="4">
    <source>
        <dbReference type="ARBA" id="ARBA00022801"/>
    </source>
</evidence>
<evidence type="ECO:0000259" key="8">
    <source>
        <dbReference type="Pfam" id="PF00763"/>
    </source>
</evidence>
<dbReference type="EMBL" id="CCKQ01017961">
    <property type="protein sequence ID" value="CDW89889.1"/>
    <property type="molecule type" value="Genomic_DNA"/>
</dbReference>
<dbReference type="SUPFAM" id="SSF53223">
    <property type="entry name" value="Aminoacid dehydrogenase-like, N-terminal domain"/>
    <property type="match status" value="1"/>
</dbReference>
<proteinExistence type="inferred from homology"/>
<dbReference type="InterPro" id="IPR020631">
    <property type="entry name" value="THF_DH/CycHdrlase_NAD-bd_dom"/>
</dbReference>
<sequence length="259" mass="28728">MLGYVLVGNDIESELYVRMKKKACDKIGIEYIGHSLDKSVSQEQLSHYVQELQNNQRINGILVQLPLPDHINENQILDIISPLKDVDGICPYNIGLALKKRVPYYTSCTPLGVLKLIQSVCPDLKGKRVTVCGRSNIVGLPLSLLLNKQDATVSICHSLTPNIQDYIKNADIVVTAVGDPKFFKGEWFKEGAIAIDVGINQIQGKNMNGEIVKRIVGDIDFDNAIERCSYITPVPGGVGPMTIAMLMNNIVESWERMNF</sequence>
<dbReference type="GO" id="GO:0004488">
    <property type="term" value="F:methylenetetrahydrofolate dehydrogenase (NADP+) activity"/>
    <property type="evidence" value="ECO:0007669"/>
    <property type="project" value="InterPro"/>
</dbReference>
<evidence type="ECO:0000256" key="3">
    <source>
        <dbReference type="ARBA" id="ARBA00022563"/>
    </source>
</evidence>
<evidence type="ECO:0000256" key="6">
    <source>
        <dbReference type="ARBA" id="ARBA00023002"/>
    </source>
</evidence>
<comment type="pathway">
    <text evidence="1">One-carbon metabolism; tetrahydrofolate interconversion.</text>
</comment>